<dbReference type="Pfam" id="PF13499">
    <property type="entry name" value="EF-hand_7"/>
    <property type="match status" value="1"/>
</dbReference>
<dbReference type="InterPro" id="IPR027417">
    <property type="entry name" value="P-loop_NTPase"/>
</dbReference>
<dbReference type="OMA" id="EHYHSES"/>
<reference evidence="8" key="2">
    <citation type="submission" date="2021-01" db="UniProtKB">
        <authorList>
            <consortium name="EnsemblMetazoa"/>
        </authorList>
    </citation>
    <scope>IDENTIFICATION</scope>
</reference>
<evidence type="ECO:0000259" key="7">
    <source>
        <dbReference type="PROSITE" id="PS50222"/>
    </source>
</evidence>
<keyword evidence="2" id="KW-0106">Calcium</keyword>
<evidence type="ECO:0000256" key="4">
    <source>
        <dbReference type="SAM" id="Coils"/>
    </source>
</evidence>
<proteinExistence type="predicted"/>
<keyword evidence="6" id="KW-0812">Transmembrane</keyword>
<dbReference type="Gene3D" id="1.10.238.10">
    <property type="entry name" value="EF-hand"/>
    <property type="match status" value="1"/>
</dbReference>
<dbReference type="GeneID" id="115927298"/>
<dbReference type="SMART" id="SM00174">
    <property type="entry name" value="RHO"/>
    <property type="match status" value="1"/>
</dbReference>
<evidence type="ECO:0000313" key="8">
    <source>
        <dbReference type="EnsemblMetazoa" id="XP_030848908"/>
    </source>
</evidence>
<keyword evidence="3" id="KW-0342">GTP-binding</keyword>
<evidence type="ECO:0000256" key="6">
    <source>
        <dbReference type="SAM" id="Phobius"/>
    </source>
</evidence>
<dbReference type="CDD" id="cd00154">
    <property type="entry name" value="Rab"/>
    <property type="match status" value="1"/>
</dbReference>
<dbReference type="SMART" id="SM00175">
    <property type="entry name" value="RAB"/>
    <property type="match status" value="1"/>
</dbReference>
<dbReference type="SMART" id="SM00173">
    <property type="entry name" value="RAS"/>
    <property type="match status" value="1"/>
</dbReference>
<dbReference type="SMART" id="SM00054">
    <property type="entry name" value="EFh"/>
    <property type="match status" value="2"/>
</dbReference>
<evidence type="ECO:0000256" key="1">
    <source>
        <dbReference type="ARBA" id="ARBA00022741"/>
    </source>
</evidence>
<dbReference type="PROSITE" id="PS51421">
    <property type="entry name" value="RAS"/>
    <property type="match status" value="1"/>
</dbReference>
<keyword evidence="4" id="KW-0175">Coiled coil</keyword>
<dbReference type="KEGG" id="spu:115927298"/>
<reference evidence="9" key="1">
    <citation type="submission" date="2015-02" db="EMBL/GenBank/DDBJ databases">
        <title>Genome sequencing for Strongylocentrotus purpuratus.</title>
        <authorList>
            <person name="Murali S."/>
            <person name="Liu Y."/>
            <person name="Vee V."/>
            <person name="English A."/>
            <person name="Wang M."/>
            <person name="Skinner E."/>
            <person name="Han Y."/>
            <person name="Muzny D.M."/>
            <person name="Worley K.C."/>
            <person name="Gibbs R.A."/>
        </authorList>
    </citation>
    <scope>NUCLEOTIDE SEQUENCE</scope>
</reference>
<dbReference type="Pfam" id="PF00071">
    <property type="entry name" value="Ras"/>
    <property type="match status" value="1"/>
</dbReference>
<sequence length="824" mass="93399">MIPIPFIYNPPILIIIYIIFAIIPWPFILDIIDVLISTFVIIVTIINIMSGLRTSSENPLPLAEMGSATNGPSPEAIQQLFDACDLDGNGYIEWEELEVVCENLDRDELEHIFEALDGDGDGRISITDFTEGFHSVSEALLSVSRRRRRQQYLEDCDSEEFEVFLQQLGPDLDLVSCQDQICELYQQLHSSEVPQILRQYESVIYDVIKDLRQYQSGVDRLEKSLKRTNETNTEHLQQLEYEMEVQMTRTEERVRKEERERIESEKAEIQKQLEAEIRELKSNLNQIHTAEDKAERIDTSREDLLHSLKKDLDQLRSENRSLRSSLTEAQTNIVLSRSELVTLKSDFDEQNGFISNNRDVIQDYIGEQDNLTRQLQLLHEANKKLQDTNDDLRSALENVSRTSRMSPRTTRLLSSASFMDDYVGDDVIVDPSRQRKSYASQGSYDGSEMHVTGGRRHFAYQTTDGDNYPDDGALIQKSGARKLLEEFLDSGNSTLRDPNELDSETEEDLRRAPPLKEEIAVSMKQEMKDAQRQGSHHHMSHATSSQHSTNSRGAASIGRQASQYGEPIRDTRSLSRGSSPRSSGGGSRKRALPQLPQQVTSVVNNLMEYFETEPLSPTPTAHPERMYKIVLAGDAAVGKSSFIMRLCKGIFHSNLNSTLGVDFQMKTIDVDDRVTSLQLWDTAGQERFRSIAKSYFRRADGVLLLYDCTCERSFINVRDWIEAIEESSHKPVPVMICANKLDARPLAIAEGVRCVRTEDGQRLATSFNALFIETSAKEGSNVEDAVIELTRQLHKREDLEVSSSGITLNTDTPAKKKETGCCDF</sequence>
<feature type="domain" description="EF-hand" evidence="7">
    <location>
        <begin position="104"/>
        <end position="139"/>
    </location>
</feature>
<dbReference type="EnsemblMetazoa" id="XM_030993048">
    <property type="protein sequence ID" value="XP_030848908"/>
    <property type="gene ID" value="LOC115927298"/>
</dbReference>
<dbReference type="PROSITE" id="PS51419">
    <property type="entry name" value="RAB"/>
    <property type="match status" value="1"/>
</dbReference>
<dbReference type="Gene3D" id="3.40.50.300">
    <property type="entry name" value="P-loop containing nucleotide triphosphate hydrolases"/>
    <property type="match status" value="1"/>
</dbReference>
<dbReference type="OrthoDB" id="9989112at2759"/>
<dbReference type="Proteomes" id="UP000007110">
    <property type="component" value="Unassembled WGS sequence"/>
</dbReference>
<dbReference type="SMART" id="SM00176">
    <property type="entry name" value="RAN"/>
    <property type="match status" value="1"/>
</dbReference>
<dbReference type="InParanoid" id="A0A7M7PBV1"/>
<feature type="compositionally biased region" description="Basic and acidic residues" evidence="5">
    <location>
        <begin position="508"/>
        <end position="531"/>
    </location>
</feature>
<accession>A0A7M7PBV1</accession>
<dbReference type="GO" id="GO:0003924">
    <property type="term" value="F:GTPase activity"/>
    <property type="evidence" value="ECO:0000318"/>
    <property type="project" value="GO_Central"/>
</dbReference>
<dbReference type="AlphaFoldDB" id="A0A7M7PBV1"/>
<dbReference type="InterPro" id="IPR001806">
    <property type="entry name" value="Small_GTPase"/>
</dbReference>
<feature type="compositionally biased region" description="Polar residues" evidence="5">
    <location>
        <begin position="541"/>
        <end position="563"/>
    </location>
</feature>
<dbReference type="SUPFAM" id="SSF47473">
    <property type="entry name" value="EF-hand"/>
    <property type="match status" value="1"/>
</dbReference>
<dbReference type="RefSeq" id="XP_030848908.1">
    <property type="nucleotide sequence ID" value="XM_030993048.1"/>
</dbReference>
<evidence type="ECO:0000256" key="2">
    <source>
        <dbReference type="ARBA" id="ARBA00022837"/>
    </source>
</evidence>
<dbReference type="FunFam" id="3.40.50.300:FF:003044">
    <property type="entry name" value="Predicted protein"/>
    <property type="match status" value="1"/>
</dbReference>
<dbReference type="InterPro" id="IPR011992">
    <property type="entry name" value="EF-hand-dom_pair"/>
</dbReference>
<feature type="transmembrane region" description="Helical" evidence="6">
    <location>
        <begin position="6"/>
        <end position="27"/>
    </location>
</feature>
<evidence type="ECO:0000313" key="9">
    <source>
        <dbReference type="Proteomes" id="UP000007110"/>
    </source>
</evidence>
<keyword evidence="1" id="KW-0547">Nucleotide-binding</keyword>
<keyword evidence="9" id="KW-1185">Reference proteome</keyword>
<feature type="domain" description="EF-hand" evidence="7">
    <location>
        <begin position="72"/>
        <end position="102"/>
    </location>
</feature>
<organism evidence="8 9">
    <name type="scientific">Strongylocentrotus purpuratus</name>
    <name type="common">Purple sea urchin</name>
    <dbReference type="NCBI Taxonomy" id="7668"/>
    <lineage>
        <taxon>Eukaryota</taxon>
        <taxon>Metazoa</taxon>
        <taxon>Echinodermata</taxon>
        <taxon>Eleutherozoa</taxon>
        <taxon>Echinozoa</taxon>
        <taxon>Echinoidea</taxon>
        <taxon>Euechinoidea</taxon>
        <taxon>Echinacea</taxon>
        <taxon>Camarodonta</taxon>
        <taxon>Echinidea</taxon>
        <taxon>Strongylocentrotidae</taxon>
        <taxon>Strongylocentrotus</taxon>
    </lineage>
</organism>
<keyword evidence="6" id="KW-1133">Transmembrane helix</keyword>
<feature type="coiled-coil region" evidence="4">
    <location>
        <begin position="368"/>
        <end position="402"/>
    </location>
</feature>
<name>A0A7M7PBV1_STRPU</name>
<feature type="region of interest" description="Disordered" evidence="5">
    <location>
        <begin position="489"/>
        <end position="596"/>
    </location>
</feature>
<dbReference type="SUPFAM" id="SSF52540">
    <property type="entry name" value="P-loop containing nucleoside triphosphate hydrolases"/>
    <property type="match status" value="1"/>
</dbReference>
<evidence type="ECO:0000256" key="3">
    <source>
        <dbReference type="ARBA" id="ARBA00023134"/>
    </source>
</evidence>
<dbReference type="PROSITE" id="PS50222">
    <property type="entry name" value="EF_HAND_2"/>
    <property type="match status" value="2"/>
</dbReference>
<dbReference type="InterPro" id="IPR002048">
    <property type="entry name" value="EF_hand_dom"/>
</dbReference>
<dbReference type="CDD" id="cd00051">
    <property type="entry name" value="EFh"/>
    <property type="match status" value="1"/>
</dbReference>
<dbReference type="InterPro" id="IPR050227">
    <property type="entry name" value="Rab"/>
</dbReference>
<dbReference type="GO" id="GO:0005525">
    <property type="term" value="F:GTP binding"/>
    <property type="evidence" value="ECO:0000318"/>
    <property type="project" value="GO_Central"/>
</dbReference>
<dbReference type="PROSITE" id="PS00018">
    <property type="entry name" value="EF_HAND_1"/>
    <property type="match status" value="1"/>
</dbReference>
<dbReference type="PRINTS" id="PR00449">
    <property type="entry name" value="RASTRNSFRMNG"/>
</dbReference>
<dbReference type="GO" id="GO:0005509">
    <property type="term" value="F:calcium ion binding"/>
    <property type="evidence" value="ECO:0007669"/>
    <property type="project" value="InterPro"/>
</dbReference>
<keyword evidence="6" id="KW-0472">Membrane</keyword>
<feature type="coiled-coil region" evidence="4">
    <location>
        <begin position="211"/>
        <end position="332"/>
    </location>
</feature>
<dbReference type="GO" id="GO:0016192">
    <property type="term" value="P:vesicle-mediated transport"/>
    <property type="evidence" value="ECO:0000318"/>
    <property type="project" value="GO_Central"/>
</dbReference>
<dbReference type="NCBIfam" id="TIGR00231">
    <property type="entry name" value="small_GTP"/>
    <property type="match status" value="1"/>
</dbReference>
<evidence type="ECO:0000256" key="5">
    <source>
        <dbReference type="SAM" id="MobiDB-lite"/>
    </source>
</evidence>
<dbReference type="InterPro" id="IPR018247">
    <property type="entry name" value="EF_Hand_1_Ca_BS"/>
</dbReference>
<dbReference type="InterPro" id="IPR005225">
    <property type="entry name" value="Small_GTP-bd"/>
</dbReference>
<dbReference type="PANTHER" id="PTHR47977">
    <property type="entry name" value="RAS-RELATED PROTEIN RAB"/>
    <property type="match status" value="1"/>
</dbReference>
<protein>
    <recommendedName>
        <fullName evidence="7">EF-hand domain-containing protein</fullName>
    </recommendedName>
</protein>
<dbReference type="FunCoup" id="A0A7M7PBV1">
    <property type="interactions" value="822"/>
</dbReference>